<organism evidence="3 4">
    <name type="scientific">Rhodopirellula sallentina SM41</name>
    <dbReference type="NCBI Taxonomy" id="1263870"/>
    <lineage>
        <taxon>Bacteria</taxon>
        <taxon>Pseudomonadati</taxon>
        <taxon>Planctomycetota</taxon>
        <taxon>Planctomycetia</taxon>
        <taxon>Pirellulales</taxon>
        <taxon>Pirellulaceae</taxon>
        <taxon>Rhodopirellula</taxon>
    </lineage>
</organism>
<evidence type="ECO:0000313" key="3">
    <source>
        <dbReference type="EMBL" id="EMI57290.1"/>
    </source>
</evidence>
<dbReference type="SUPFAM" id="SSF49899">
    <property type="entry name" value="Concanavalin A-like lectins/glucanases"/>
    <property type="match status" value="1"/>
</dbReference>
<evidence type="ECO:0000256" key="1">
    <source>
        <dbReference type="SAM" id="MobiDB-lite"/>
    </source>
</evidence>
<dbReference type="Pfam" id="PF13385">
    <property type="entry name" value="Laminin_G_3"/>
    <property type="match status" value="1"/>
</dbReference>
<comment type="caution">
    <text evidence="3">The sequence shown here is derived from an EMBL/GenBank/DDBJ whole genome shotgun (WGS) entry which is preliminary data.</text>
</comment>
<evidence type="ECO:0008006" key="5">
    <source>
        <dbReference type="Google" id="ProtNLM"/>
    </source>
</evidence>
<evidence type="ECO:0000313" key="4">
    <source>
        <dbReference type="Proteomes" id="UP000011885"/>
    </source>
</evidence>
<protein>
    <recommendedName>
        <fullName evidence="5">LamG-like jellyroll fold domain-containing protein</fullName>
    </recommendedName>
</protein>
<proteinExistence type="predicted"/>
<dbReference type="PATRIC" id="fig|1263870.3.peg.1377"/>
<accession>M5U785</accession>
<gene>
    <name evidence="3" type="ORF">RSSM_01277</name>
</gene>
<feature type="region of interest" description="Disordered" evidence="1">
    <location>
        <begin position="591"/>
        <end position="614"/>
    </location>
</feature>
<feature type="transmembrane region" description="Helical" evidence="2">
    <location>
        <begin position="116"/>
        <end position="137"/>
    </location>
</feature>
<dbReference type="Proteomes" id="UP000011885">
    <property type="component" value="Unassembled WGS sequence"/>
</dbReference>
<keyword evidence="2" id="KW-0812">Transmembrane</keyword>
<reference evidence="3 4" key="1">
    <citation type="journal article" date="2013" name="Mar. Genomics">
        <title>Expression of sulfatases in Rhodopirellula baltica and the diversity of sulfatases in the genus Rhodopirellula.</title>
        <authorList>
            <person name="Wegner C.E."/>
            <person name="Richter-Heitmann T."/>
            <person name="Klindworth A."/>
            <person name="Klockow C."/>
            <person name="Richter M."/>
            <person name="Achstetter T."/>
            <person name="Glockner F.O."/>
            <person name="Harder J."/>
        </authorList>
    </citation>
    <scope>NUCLEOTIDE SEQUENCE [LARGE SCALE GENOMIC DNA]</scope>
    <source>
        <strain evidence="3 4">SM41</strain>
    </source>
</reference>
<keyword evidence="4" id="KW-1185">Reference proteome</keyword>
<dbReference type="Gene3D" id="2.60.120.200">
    <property type="match status" value="1"/>
</dbReference>
<name>M5U785_9BACT</name>
<dbReference type="AlphaFoldDB" id="M5U785"/>
<dbReference type="EMBL" id="ANOH01000097">
    <property type="protein sequence ID" value="EMI57290.1"/>
    <property type="molecule type" value="Genomic_DNA"/>
</dbReference>
<dbReference type="OrthoDB" id="292867at2"/>
<sequence>MTPDNPNLSELRGLILKSQQELLTKEDIRRVNEIARTEAGSREAVALIDQFCALSDHNSLESPAIVKEVFEALREQPESTAAGAATASAPHVEVARKERAASHRPTTRNSGENRHYAWLLALVASNILVASFAWSLAKSQSGFDRVASSDLLQTNTPDRDSDAASQSVAPQLVSMTACVWRSTRETTPTIGDPIDSGEVLNLVEGIAELRLGENTGRDALVRIEGPASVHNQSNGELGLLRGSMTLKGIGANTEDNSVSIAAGRVTIGPQSFVGLVSDDTSSELHVFRGNAVLTPHDLNDELHEIRLEEGEAVRVFQQTDEGIQLVRFDASVGNFVSARSPNFDPLNLDDEYANTIQQSAPKVYWRFEQLKGDFPFYVENEGTAEGMNALIIGNPTWRQYGENRVAEIGTPTAAAFHAEEQWPPSALDEYSIELWVKPQLYHHGELLCLHDPLVLKDGRYQHTMMLEVTAKHYFTHRLSESEPNRIRFVHRALGETQPISATNIFSETTYEARMWQHVVAQKKDNSQRLWLNGQIVAERQNPVPLNANVQLLVGRVYPDSEYRRFVGQIDEVAVYDRAITKDEIQRHIEAAGRSVADASESVSEDQTPETTPAT</sequence>
<evidence type="ECO:0000256" key="2">
    <source>
        <dbReference type="SAM" id="Phobius"/>
    </source>
</evidence>
<keyword evidence="2" id="KW-1133">Transmembrane helix</keyword>
<dbReference type="InterPro" id="IPR013320">
    <property type="entry name" value="ConA-like_dom_sf"/>
</dbReference>
<keyword evidence="2" id="KW-0472">Membrane</keyword>